<keyword evidence="3" id="KW-0614">Plasmid</keyword>
<feature type="chain" id="PRO_5043750521" evidence="2">
    <location>
        <begin position="39"/>
        <end position="171"/>
    </location>
</feature>
<dbReference type="AlphaFoldDB" id="A0AAU7S6S2"/>
<gene>
    <name evidence="3" type="ORF">ABM479_35355</name>
</gene>
<dbReference type="RefSeq" id="WP_349963410.1">
    <property type="nucleotide sequence ID" value="NZ_CP157965.1"/>
</dbReference>
<name>A0AAU7S6S2_9HYPH</name>
<geneLocation type="plasmid" evidence="3">
    <name>unnamed5</name>
</geneLocation>
<proteinExistence type="predicted"/>
<organism evidence="3">
    <name type="scientific">Rhizobium sp. ZPR3</name>
    <dbReference type="NCBI Taxonomy" id="3158967"/>
    <lineage>
        <taxon>Bacteria</taxon>
        <taxon>Pseudomonadati</taxon>
        <taxon>Pseudomonadota</taxon>
        <taxon>Alphaproteobacteria</taxon>
        <taxon>Hyphomicrobiales</taxon>
        <taxon>Rhizobiaceae</taxon>
        <taxon>Rhizobium/Agrobacterium group</taxon>
        <taxon>Rhizobium</taxon>
    </lineage>
</organism>
<evidence type="ECO:0000256" key="1">
    <source>
        <dbReference type="SAM" id="MobiDB-lite"/>
    </source>
</evidence>
<evidence type="ECO:0000256" key="2">
    <source>
        <dbReference type="SAM" id="SignalP"/>
    </source>
</evidence>
<evidence type="ECO:0000313" key="3">
    <source>
        <dbReference type="EMBL" id="XBT98122.1"/>
    </source>
</evidence>
<reference evidence="3" key="1">
    <citation type="submission" date="2024-06" db="EMBL/GenBank/DDBJ databases">
        <authorList>
            <person name="Li T."/>
            <person name="Gao R."/>
        </authorList>
    </citation>
    <scope>NUCLEOTIDE SEQUENCE</scope>
    <source>
        <strain evidence="3">ZPR3</strain>
        <plasmid evidence="3">unnamed5</plasmid>
    </source>
</reference>
<feature type="region of interest" description="Disordered" evidence="1">
    <location>
        <begin position="109"/>
        <end position="137"/>
    </location>
</feature>
<accession>A0AAU7S6S2</accession>
<sequence length="171" mass="17861">MGIFRSAARRSVGSVGLNTLLAIASVLATMLPPAAARADDAPWGCQVLLCAASQNPGWHGVPYCVPPMTKLIAAMKLPGFTWPICPGAGTGAPGYQQYDDCPAGYTPTEDMSGHGGGSQSSCVKRAASAGGHGNNGEAIDRIARPLKKEPYYFDITGSGGDKSRFWFDLQL</sequence>
<protein>
    <submittedName>
        <fullName evidence="3">Uncharacterized protein</fullName>
    </submittedName>
</protein>
<feature type="signal peptide" evidence="2">
    <location>
        <begin position="1"/>
        <end position="38"/>
    </location>
</feature>
<keyword evidence="2" id="KW-0732">Signal</keyword>
<dbReference type="EMBL" id="CP157965">
    <property type="protein sequence ID" value="XBT98122.1"/>
    <property type="molecule type" value="Genomic_DNA"/>
</dbReference>